<accession>A0A4D6HCK5</accession>
<keyword evidence="5" id="KW-1185">Reference proteome</keyword>
<evidence type="ECO:0000256" key="1">
    <source>
        <dbReference type="SAM" id="Coils"/>
    </source>
</evidence>
<organism evidence="4 5">
    <name type="scientific">Halapricum salinum</name>
    <dbReference type="NCBI Taxonomy" id="1457250"/>
    <lineage>
        <taxon>Archaea</taxon>
        <taxon>Methanobacteriati</taxon>
        <taxon>Methanobacteriota</taxon>
        <taxon>Stenosarchaea group</taxon>
        <taxon>Halobacteria</taxon>
        <taxon>Halobacteriales</taxon>
        <taxon>Haloarculaceae</taxon>
        <taxon>Halapricum</taxon>
    </lineage>
</organism>
<evidence type="ECO:0000259" key="3">
    <source>
        <dbReference type="Pfam" id="PF25939"/>
    </source>
</evidence>
<keyword evidence="2" id="KW-1133">Transmembrane helix</keyword>
<evidence type="ECO:0000313" key="5">
    <source>
        <dbReference type="Proteomes" id="UP000296706"/>
    </source>
</evidence>
<dbReference type="RefSeq" id="WP_049994667.1">
    <property type="nucleotide sequence ID" value="NZ_CP031310.1"/>
</dbReference>
<dbReference type="KEGG" id="hsn:DV733_10945"/>
<keyword evidence="2" id="KW-0812">Transmembrane</keyword>
<protein>
    <recommendedName>
        <fullName evidence="3">DUF7982 domain-containing protein</fullName>
    </recommendedName>
</protein>
<dbReference type="OrthoDB" id="214277at2157"/>
<sequence length="289" mass="31207">MNEHISEESTAESDDEAALRAEIEVLREENRRLRAEYARARQSEYRRAALVLIGAGLLSGLGGVLLTSAQTVLFALGGTGVFVGVLTYYLTPERLQPASVGQAVYRAMARTQTSITAELGLTEERLYVPIDAAGEQSVRLFVPQHTTFDVPDDDALSDAFVLGESDRQRGFATYPTGETLFERFAETKSGSFEGDAESIATQLAGALVEQFEVLDATDVEAQEDRVAVAVSGGSYGPIDSFDHPVPSLLATGLARGLDRPISVSVERSPDRQADALVVCRWDDLESDDA</sequence>
<keyword evidence="1" id="KW-0175">Coiled coil</keyword>
<dbReference type="GeneID" id="39848385"/>
<reference evidence="4 5" key="1">
    <citation type="journal article" date="2019" name="Nat. Commun.">
        <title>A new type of DNA phosphorothioation-based antiviral system in archaea.</title>
        <authorList>
            <person name="Xiong L."/>
            <person name="Liu S."/>
            <person name="Chen S."/>
            <person name="Xiao Y."/>
            <person name="Zhu B."/>
            <person name="Gao Y."/>
            <person name="Zhang Y."/>
            <person name="Chen B."/>
            <person name="Luo J."/>
            <person name="Deng Z."/>
            <person name="Chen X."/>
            <person name="Wang L."/>
            <person name="Chen S."/>
        </authorList>
    </citation>
    <scope>NUCLEOTIDE SEQUENCE [LARGE SCALE GENOMIC DNA]</scope>
    <source>
        <strain evidence="4 5">CBA1105</strain>
    </source>
</reference>
<dbReference type="EMBL" id="CP031310">
    <property type="protein sequence ID" value="QCC51719.1"/>
    <property type="molecule type" value="Genomic_DNA"/>
</dbReference>
<dbReference type="AlphaFoldDB" id="A0A4D6HCK5"/>
<feature type="coiled-coil region" evidence="1">
    <location>
        <begin position="16"/>
        <end position="43"/>
    </location>
</feature>
<dbReference type="Proteomes" id="UP000296706">
    <property type="component" value="Chromosome"/>
</dbReference>
<dbReference type="STRING" id="1457250.GCA_000755225_00704"/>
<feature type="transmembrane region" description="Helical" evidence="2">
    <location>
        <begin position="72"/>
        <end position="90"/>
    </location>
</feature>
<dbReference type="InterPro" id="IPR058288">
    <property type="entry name" value="DUF7982"/>
</dbReference>
<gene>
    <name evidence="4" type="ORF">DV733_10945</name>
</gene>
<dbReference type="Pfam" id="PF25939">
    <property type="entry name" value="DUF7982"/>
    <property type="match status" value="1"/>
</dbReference>
<keyword evidence="2" id="KW-0472">Membrane</keyword>
<proteinExistence type="predicted"/>
<name>A0A4D6HCK5_9EURY</name>
<feature type="domain" description="DUF7982" evidence="3">
    <location>
        <begin position="18"/>
        <end position="281"/>
    </location>
</feature>
<evidence type="ECO:0000313" key="4">
    <source>
        <dbReference type="EMBL" id="QCC51719.1"/>
    </source>
</evidence>
<evidence type="ECO:0000256" key="2">
    <source>
        <dbReference type="SAM" id="Phobius"/>
    </source>
</evidence>
<feature type="transmembrane region" description="Helical" evidence="2">
    <location>
        <begin position="48"/>
        <end position="66"/>
    </location>
</feature>